<keyword evidence="2" id="KW-0472">Membrane</keyword>
<dbReference type="Proteomes" id="UP000186955">
    <property type="component" value="Unassembled WGS sequence"/>
</dbReference>
<organism evidence="3 4">
    <name type="scientific">Penicillium subrubescens</name>
    <dbReference type="NCBI Taxonomy" id="1316194"/>
    <lineage>
        <taxon>Eukaryota</taxon>
        <taxon>Fungi</taxon>
        <taxon>Dikarya</taxon>
        <taxon>Ascomycota</taxon>
        <taxon>Pezizomycotina</taxon>
        <taxon>Eurotiomycetes</taxon>
        <taxon>Eurotiomycetidae</taxon>
        <taxon>Eurotiales</taxon>
        <taxon>Aspergillaceae</taxon>
        <taxon>Penicillium</taxon>
    </lineage>
</organism>
<evidence type="ECO:0000313" key="4">
    <source>
        <dbReference type="Proteomes" id="UP000186955"/>
    </source>
</evidence>
<keyword evidence="4" id="KW-1185">Reference proteome</keyword>
<dbReference type="EMBL" id="MNBE01000695">
    <property type="protein sequence ID" value="OKO97520.1"/>
    <property type="molecule type" value="Genomic_DNA"/>
</dbReference>
<feature type="transmembrane region" description="Helical" evidence="2">
    <location>
        <begin position="117"/>
        <end position="134"/>
    </location>
</feature>
<keyword evidence="2" id="KW-0812">Transmembrane</keyword>
<dbReference type="AlphaFoldDB" id="A0A1Q5TBJ8"/>
<feature type="transmembrane region" description="Helical" evidence="2">
    <location>
        <begin position="154"/>
        <end position="171"/>
    </location>
</feature>
<evidence type="ECO:0000256" key="1">
    <source>
        <dbReference type="SAM" id="MobiDB-lite"/>
    </source>
</evidence>
<keyword evidence="2" id="KW-1133">Transmembrane helix</keyword>
<protein>
    <submittedName>
        <fullName evidence="3">Uncharacterized protein</fullName>
    </submittedName>
</protein>
<name>A0A1Q5TBJ8_9EURO</name>
<dbReference type="STRING" id="1316194.A0A1Q5TBJ8"/>
<evidence type="ECO:0000313" key="3">
    <source>
        <dbReference type="EMBL" id="OKO97520.1"/>
    </source>
</evidence>
<accession>A0A1Q5TBJ8</accession>
<gene>
    <name evidence="3" type="ORF">PENSUB_10314</name>
</gene>
<sequence length="313" mass="34717">MLVGVEGVGSFHRRPGREHFSAAAAVFDLAALSEENNCRGAGDLTYTSSSTWRSFASRPPRSSPVPKPQRRSAPSSSQYADLPKNLQPKAGGLGRLFSRVAHEGDVTLFQAHSQRSYYFSAYGLSAFCFAYAVYNSNAVFRDPVTVLPMWQQALFGGICVSMSVMGTLFLVRTGNMIRSIKAVHSQGQPRVRFQVRGLVPFRKYEFEVAPSQVHISKKLVVSPESVARFENDSRKLIGGSNEPKPSFFKAPVARLSHGVWRIFLSVRQIFTSEDFILIKIDGRKGTFRMDSNGAVDRDFLLLGNPVRMRGKNA</sequence>
<feature type="region of interest" description="Disordered" evidence="1">
    <location>
        <begin position="52"/>
        <end position="85"/>
    </location>
</feature>
<reference evidence="3 4" key="1">
    <citation type="submission" date="2016-10" db="EMBL/GenBank/DDBJ databases">
        <title>Genome sequence of the ascomycete fungus Penicillium subrubescens.</title>
        <authorList>
            <person name="De Vries R.P."/>
            <person name="Peng M."/>
            <person name="Dilokpimol A."/>
            <person name="Hilden K."/>
            <person name="Makela M.R."/>
            <person name="Grigoriev I."/>
            <person name="Riley R."/>
            <person name="Granchi Z."/>
        </authorList>
    </citation>
    <scope>NUCLEOTIDE SEQUENCE [LARGE SCALE GENOMIC DNA]</scope>
    <source>
        <strain evidence="3 4">CBS 132785</strain>
    </source>
</reference>
<proteinExistence type="predicted"/>
<evidence type="ECO:0000256" key="2">
    <source>
        <dbReference type="SAM" id="Phobius"/>
    </source>
</evidence>
<comment type="caution">
    <text evidence="3">The sequence shown here is derived from an EMBL/GenBank/DDBJ whole genome shotgun (WGS) entry which is preliminary data.</text>
</comment>